<reference evidence="2 3" key="1">
    <citation type="submission" date="2018-06" db="EMBL/GenBank/DDBJ databases">
        <authorList>
            <consortium name="Pathogen Informatics"/>
            <person name="Doyle S."/>
        </authorList>
    </citation>
    <scope>NUCLEOTIDE SEQUENCE [LARGE SCALE GENOMIC DNA]</scope>
    <source>
        <strain evidence="2 3">NCTC13149</strain>
    </source>
</reference>
<gene>
    <name evidence="2" type="ORF">NCTC13149_00577</name>
</gene>
<sequence>MAKVNVSRKLKTKLNAGLGKNGKESYKTISLDRLEENVSTENALKVGEFIGKIVDKKVKSVTKVSEEEITSEL</sequence>
<organism evidence="2 3">
    <name type="scientific">Peptoniphilus lacrimalis</name>
    <dbReference type="NCBI Taxonomy" id="33031"/>
    <lineage>
        <taxon>Bacteria</taxon>
        <taxon>Bacillati</taxon>
        <taxon>Bacillota</taxon>
        <taxon>Tissierellia</taxon>
        <taxon>Tissierellales</taxon>
        <taxon>Peptoniphilaceae</taxon>
        <taxon>Peptoniphilus</taxon>
    </lineage>
</organism>
<feature type="domain" description="DUF1659" evidence="1">
    <location>
        <begin position="3"/>
        <end position="70"/>
    </location>
</feature>
<dbReference type="AlphaFoldDB" id="A0A379C4W6"/>
<dbReference type="RefSeq" id="WP_019034408.1">
    <property type="nucleotide sequence ID" value="NZ_CAMUOS010000003.1"/>
</dbReference>
<evidence type="ECO:0000313" key="3">
    <source>
        <dbReference type="Proteomes" id="UP000255517"/>
    </source>
</evidence>
<evidence type="ECO:0000313" key="2">
    <source>
        <dbReference type="EMBL" id="SUB56775.1"/>
    </source>
</evidence>
<dbReference type="Proteomes" id="UP000255517">
    <property type="component" value="Unassembled WGS sequence"/>
</dbReference>
<dbReference type="InterPro" id="IPR012454">
    <property type="entry name" value="DUF1659"/>
</dbReference>
<accession>A0A379C4W6</accession>
<name>A0A379C4W6_9FIRM</name>
<evidence type="ECO:0000259" key="1">
    <source>
        <dbReference type="Pfam" id="PF07872"/>
    </source>
</evidence>
<dbReference type="OrthoDB" id="48766at2"/>
<proteinExistence type="predicted"/>
<dbReference type="EMBL" id="UGSZ01000001">
    <property type="protein sequence ID" value="SUB56775.1"/>
    <property type="molecule type" value="Genomic_DNA"/>
</dbReference>
<dbReference type="STRING" id="1122949.GCA_000378725_00467"/>
<protein>
    <recommendedName>
        <fullName evidence="1">DUF1659 domain-containing protein</fullName>
    </recommendedName>
</protein>
<dbReference type="Pfam" id="PF07872">
    <property type="entry name" value="DUF1659"/>
    <property type="match status" value="1"/>
</dbReference>